<feature type="region of interest" description="Disordered" evidence="1">
    <location>
        <begin position="1"/>
        <end position="21"/>
    </location>
</feature>
<dbReference type="AlphaFoldDB" id="A0A2T7PIT9"/>
<sequence>MNIRDDRLHEENSESDNISSTVRDFLHSEEETLEELVGGFIYLSMDDLHSSDYSLINSQMLQNNAHVSTVSEKGCKSLGTHLLSSEVVSITLSNNKTKGGDGGVDDEVEEETIGDLNCSPAVEVLLQGRPPSLTKFDNFMQNNNPLSETDAEDEFLETPGYVASFGLENTGLAVKRKEKPFLNILSDQNSSTARDLFYKPCAMPSASFNSDSEGSVEYATDYVIAPSCKLSHTTLFSSNPDCATASIYQHPGEADDGITAPVVVPTVSVLGTSTLVTPTPVSADSGTLLEAERETEDHGDVVVPFKLDPCFDYDSVPYTPKFSKAEMDYLTSFLPRN</sequence>
<dbReference type="InterPro" id="IPR040028">
    <property type="entry name" value="IFTAP"/>
</dbReference>
<organism evidence="2 3">
    <name type="scientific">Pomacea canaliculata</name>
    <name type="common">Golden apple snail</name>
    <dbReference type="NCBI Taxonomy" id="400727"/>
    <lineage>
        <taxon>Eukaryota</taxon>
        <taxon>Metazoa</taxon>
        <taxon>Spiralia</taxon>
        <taxon>Lophotrochozoa</taxon>
        <taxon>Mollusca</taxon>
        <taxon>Gastropoda</taxon>
        <taxon>Caenogastropoda</taxon>
        <taxon>Architaenioglossa</taxon>
        <taxon>Ampullarioidea</taxon>
        <taxon>Ampullariidae</taxon>
        <taxon>Pomacea</taxon>
    </lineage>
</organism>
<evidence type="ECO:0000256" key="1">
    <source>
        <dbReference type="SAM" id="MobiDB-lite"/>
    </source>
</evidence>
<evidence type="ECO:0000313" key="3">
    <source>
        <dbReference type="Proteomes" id="UP000245119"/>
    </source>
</evidence>
<dbReference type="Proteomes" id="UP000245119">
    <property type="component" value="Linkage Group LG3"/>
</dbReference>
<dbReference type="PANTHER" id="PTHR35543:SF1">
    <property type="entry name" value="INTRAFLAGELLAR TRANSPORT-ASSOCIATED PROTEIN"/>
    <property type="match status" value="1"/>
</dbReference>
<dbReference type="PANTHER" id="PTHR35543">
    <property type="entry name" value="PROTEIN C11ORF74"/>
    <property type="match status" value="1"/>
</dbReference>
<evidence type="ECO:0000313" key="2">
    <source>
        <dbReference type="EMBL" id="PVD33329.1"/>
    </source>
</evidence>
<dbReference type="GO" id="GO:0120160">
    <property type="term" value="F:intraciliary transport particle A binding"/>
    <property type="evidence" value="ECO:0007669"/>
    <property type="project" value="TreeGrafter"/>
</dbReference>
<proteinExistence type="predicted"/>
<dbReference type="GO" id="GO:0097731">
    <property type="term" value="C:9+0 non-motile cilium"/>
    <property type="evidence" value="ECO:0007669"/>
    <property type="project" value="TreeGrafter"/>
</dbReference>
<dbReference type="Pfam" id="PF17722">
    <property type="entry name" value="IFTAP"/>
    <property type="match status" value="1"/>
</dbReference>
<protein>
    <submittedName>
        <fullName evidence="2">Uncharacterized protein</fullName>
    </submittedName>
</protein>
<comment type="caution">
    <text evidence="2">The sequence shown here is derived from an EMBL/GenBank/DDBJ whole genome shotgun (WGS) entry which is preliminary data.</text>
</comment>
<keyword evidence="3" id="KW-1185">Reference proteome</keyword>
<accession>A0A2T7PIT9</accession>
<name>A0A2T7PIT9_POMCA</name>
<dbReference type="EMBL" id="PZQS01000003">
    <property type="protein sequence ID" value="PVD33329.1"/>
    <property type="molecule type" value="Genomic_DNA"/>
</dbReference>
<dbReference type="GO" id="GO:0007283">
    <property type="term" value="P:spermatogenesis"/>
    <property type="evidence" value="ECO:0007669"/>
    <property type="project" value="TreeGrafter"/>
</dbReference>
<dbReference type="GO" id="GO:0007340">
    <property type="term" value="P:acrosome reaction"/>
    <property type="evidence" value="ECO:0007669"/>
    <property type="project" value="TreeGrafter"/>
</dbReference>
<gene>
    <name evidence="2" type="ORF">C0Q70_04583</name>
</gene>
<feature type="compositionally biased region" description="Basic and acidic residues" evidence="1">
    <location>
        <begin position="1"/>
        <end position="12"/>
    </location>
</feature>
<dbReference type="OMA" id="HEQENCT"/>
<reference evidence="2 3" key="1">
    <citation type="submission" date="2018-04" db="EMBL/GenBank/DDBJ databases">
        <title>The genome of golden apple snail Pomacea canaliculata provides insight into stress tolerance and invasive adaptation.</title>
        <authorList>
            <person name="Liu C."/>
            <person name="Liu B."/>
            <person name="Ren Y."/>
            <person name="Zhang Y."/>
            <person name="Wang H."/>
            <person name="Li S."/>
            <person name="Jiang F."/>
            <person name="Yin L."/>
            <person name="Zhang G."/>
            <person name="Qian W."/>
            <person name="Fan W."/>
        </authorList>
    </citation>
    <scope>NUCLEOTIDE SEQUENCE [LARGE SCALE GENOMIC DNA]</scope>
    <source>
        <strain evidence="2">SZHN2017</strain>
        <tissue evidence="2">Muscle</tissue>
    </source>
</reference>
<dbReference type="GO" id="GO:0005829">
    <property type="term" value="C:cytosol"/>
    <property type="evidence" value="ECO:0007669"/>
    <property type="project" value="TreeGrafter"/>
</dbReference>
<dbReference type="OrthoDB" id="10665486at2759"/>